<comment type="caution">
    <text evidence="1">The sequence shown here is derived from an EMBL/GenBank/DDBJ whole genome shotgun (WGS) entry which is preliminary data.</text>
</comment>
<dbReference type="EMBL" id="CAJVPV010005364">
    <property type="protein sequence ID" value="CAG8589471.1"/>
    <property type="molecule type" value="Genomic_DNA"/>
</dbReference>
<organism evidence="1 2">
    <name type="scientific">Acaulospora morrowiae</name>
    <dbReference type="NCBI Taxonomy" id="94023"/>
    <lineage>
        <taxon>Eukaryota</taxon>
        <taxon>Fungi</taxon>
        <taxon>Fungi incertae sedis</taxon>
        <taxon>Mucoromycota</taxon>
        <taxon>Glomeromycotina</taxon>
        <taxon>Glomeromycetes</taxon>
        <taxon>Diversisporales</taxon>
        <taxon>Acaulosporaceae</taxon>
        <taxon>Acaulospora</taxon>
    </lineage>
</organism>
<protein>
    <submittedName>
        <fullName evidence="1">1721_t:CDS:1</fullName>
    </submittedName>
</protein>
<dbReference type="Gene3D" id="3.80.10.10">
    <property type="entry name" value="Ribonuclease Inhibitor"/>
    <property type="match status" value="1"/>
</dbReference>
<dbReference type="Proteomes" id="UP000789342">
    <property type="component" value="Unassembled WGS sequence"/>
</dbReference>
<gene>
    <name evidence="1" type="ORF">AMORRO_LOCUS7278</name>
</gene>
<dbReference type="InterPro" id="IPR032675">
    <property type="entry name" value="LRR_dom_sf"/>
</dbReference>
<dbReference type="AlphaFoldDB" id="A0A9N9G8T9"/>
<reference evidence="1" key="1">
    <citation type="submission" date="2021-06" db="EMBL/GenBank/DDBJ databases">
        <authorList>
            <person name="Kallberg Y."/>
            <person name="Tangrot J."/>
            <person name="Rosling A."/>
        </authorList>
    </citation>
    <scope>NUCLEOTIDE SEQUENCE</scope>
    <source>
        <strain evidence="1">CL551</strain>
    </source>
</reference>
<sequence>MANMKLNIFPLTKLPFDVIANVLSFSIKHQDSKVIGSQLIYVCLLFAKAAIPHVWKHLYLEEPAQRKIFSILQECPSKLMFNYQCMVKSVTICPVWISNMKSGGLLRTLDIIQSCLPNLTRLHIEDKLSFCHAYHLSKEATTEQLADLICKKDLKELILDSDHLVFNDELLEIISEQSRSLQSLSINGSHFTDEGILEHVIPNLKDDLVEFSAGHGGINPISLTGNTVLALLENCPKLRRMLLEGVDLNDNDFIGDDLPSSNLEYLWLGKTCQQNFTTQGLFSLLMTCNRTLESLVLDLSHVSRAMLQDIIIPLFQNQRLQELYLVSESWAEWTAYYPRPRSEQEVRAKEAMRCWKLKAYWGITSDLIDLICEKISTLKVLSILGENQLKTSSR</sequence>
<dbReference type="SUPFAM" id="SSF52047">
    <property type="entry name" value="RNI-like"/>
    <property type="match status" value="1"/>
</dbReference>
<keyword evidence="2" id="KW-1185">Reference proteome</keyword>
<evidence type="ECO:0000313" key="1">
    <source>
        <dbReference type="EMBL" id="CAG8589471.1"/>
    </source>
</evidence>
<accession>A0A9N9G8T9</accession>
<dbReference type="OrthoDB" id="2328008at2759"/>
<proteinExistence type="predicted"/>
<evidence type="ECO:0000313" key="2">
    <source>
        <dbReference type="Proteomes" id="UP000789342"/>
    </source>
</evidence>
<name>A0A9N9G8T9_9GLOM</name>